<dbReference type="EMBL" id="JAJSPL020000024">
    <property type="protein sequence ID" value="KAK7739013.1"/>
    <property type="molecule type" value="Genomic_DNA"/>
</dbReference>
<keyword evidence="1" id="KW-0472">Membrane</keyword>
<protein>
    <submittedName>
        <fullName evidence="2">Uncharacterized protein</fullName>
    </submittedName>
</protein>
<feature type="transmembrane region" description="Helical" evidence="1">
    <location>
        <begin position="263"/>
        <end position="282"/>
    </location>
</feature>
<comment type="caution">
    <text evidence="2">The sequence shown here is derived from an EMBL/GenBank/DDBJ whole genome shotgun (WGS) entry which is preliminary data.</text>
</comment>
<organism evidence="2 3">
    <name type="scientific">Cytospora paraplurivora</name>
    <dbReference type="NCBI Taxonomy" id="2898453"/>
    <lineage>
        <taxon>Eukaryota</taxon>
        <taxon>Fungi</taxon>
        <taxon>Dikarya</taxon>
        <taxon>Ascomycota</taxon>
        <taxon>Pezizomycotina</taxon>
        <taxon>Sordariomycetes</taxon>
        <taxon>Sordariomycetidae</taxon>
        <taxon>Diaporthales</taxon>
        <taxon>Cytosporaceae</taxon>
        <taxon>Cytospora</taxon>
    </lineage>
</organism>
<dbReference type="Gene3D" id="1.20.58.340">
    <property type="entry name" value="Magnesium transport protein CorA, transmembrane region"/>
    <property type="match status" value="1"/>
</dbReference>
<name>A0AAN9YDW8_9PEZI</name>
<proteinExistence type="predicted"/>
<sequence>MDRIRRDDTGSKTTRTPALFDLKDFHAENNLFSESIIWQESSPDHSMGSGVPSWLAPVNHRNNHSALFDEIASYFHDSSISRPFYSDPFSATEYVRNFVRSAWEETIFRTLSVNLDVIFLHHTSHDSASREKEVREYQDLMARTFDLKWAQKDVREIMRAFHCDDDDVYRNHQREVLKTSAEQGANVALRNMDWEAHNWAHLLERLKRAEKDLCDHMERYSQRAALNQAVEAAKQTEEANKLTAQGLDQTDAANRMARSSAQLTKIATVIVPCSFLASVFSMGGEFAAGESLFFVFWVIAMPVSLALLLWVIYGDRITVAWKDTKEGCSESERWAPRWTIWKEFVSRLWTSRTKPQVLDPGSQEGISGNLKAGLEGV</sequence>
<keyword evidence="3" id="KW-1185">Reference proteome</keyword>
<gene>
    <name evidence="2" type="ORF">SLS53_005910</name>
</gene>
<reference evidence="2 3" key="1">
    <citation type="journal article" date="2023" name="PLoS ONE">
        <title>Cytospora paraplurivora sp. nov. isolated from orchards with fruit tree decline syndrome in Ontario, Canada.</title>
        <authorList>
            <person name="Ilyukhin E."/>
            <person name="Nguyen H.D.T."/>
            <person name="Castle A.J."/>
            <person name="Ellouze W."/>
        </authorList>
    </citation>
    <scope>NUCLEOTIDE SEQUENCE [LARGE SCALE GENOMIC DNA]</scope>
    <source>
        <strain evidence="2 3">FDS-564</strain>
    </source>
</reference>
<evidence type="ECO:0000313" key="2">
    <source>
        <dbReference type="EMBL" id="KAK7739013.1"/>
    </source>
</evidence>
<evidence type="ECO:0000256" key="1">
    <source>
        <dbReference type="SAM" id="Phobius"/>
    </source>
</evidence>
<evidence type="ECO:0000313" key="3">
    <source>
        <dbReference type="Proteomes" id="UP001320245"/>
    </source>
</evidence>
<feature type="transmembrane region" description="Helical" evidence="1">
    <location>
        <begin position="294"/>
        <end position="313"/>
    </location>
</feature>
<keyword evidence="1" id="KW-1133">Transmembrane helix</keyword>
<keyword evidence="1" id="KW-0812">Transmembrane</keyword>
<dbReference type="AlphaFoldDB" id="A0AAN9YDW8"/>
<accession>A0AAN9YDW8</accession>
<dbReference type="Proteomes" id="UP001320245">
    <property type="component" value="Unassembled WGS sequence"/>
</dbReference>